<dbReference type="Pfam" id="PF13503">
    <property type="entry name" value="DUF4123"/>
    <property type="match status" value="1"/>
</dbReference>
<proteinExistence type="predicted"/>
<protein>
    <submittedName>
        <fullName evidence="2">DUF4123 domain-containing protein</fullName>
    </submittedName>
</protein>
<sequence>MNPLEQWLHAQAEHGRRIYLVLDADGQLEERNALIAVLDSDQYRNLYVGTLAASLADMAPYLIQLESTEHPALQTLLHTPGRNWGWLGSAETGDLETLTRHWQDRLISGERPNQALYRIHDNRVLGRALAFLLPEQRPDFLGPLSSVCYWHADQWQSANNPAPGMYPLPPDPAWSKTPIPEATFTGQQFENTRRYLVREHSERLIKLVEQYDLDTWLRQQLELARTWQWREPEQIHFLLTQSLQASSYALPKAWLPKPAETPSMHFDRLYQEALYWQGDAPL</sequence>
<name>A0AB39I6E7_9PSED</name>
<reference evidence="2" key="1">
    <citation type="submission" date="2024-07" db="EMBL/GenBank/DDBJ databases">
        <title>Identification and characteristics of a novel species of coltsfoot's symbiotic bacteria.</title>
        <authorList>
            <person name="Juszczyk A."/>
            <person name="Jasielczuk I."/>
            <person name="Gurgul A."/>
            <person name="Rogala M."/>
            <person name="Kowalczyk A."/>
            <person name="Szmatola T."/>
            <person name="Kosecka-Strojek M."/>
            <person name="Arent Z."/>
            <person name="Latowski D."/>
        </authorList>
    </citation>
    <scope>NUCLEOTIDE SEQUENCE</scope>
    <source>
        <strain evidence="2">Hg7Tf</strain>
    </source>
</reference>
<dbReference type="InterPro" id="IPR025391">
    <property type="entry name" value="DUF4123"/>
</dbReference>
<gene>
    <name evidence="2" type="ORF">AB4Y39_10200</name>
</gene>
<dbReference type="RefSeq" id="WP_274072505.1">
    <property type="nucleotide sequence ID" value="NZ_CP162607.1"/>
</dbReference>
<organism evidence="2">
    <name type="scientific">Pseudomonas sp. Hg7Tf</name>
    <dbReference type="NCBI Taxonomy" id="3236988"/>
    <lineage>
        <taxon>Bacteria</taxon>
        <taxon>Pseudomonadati</taxon>
        <taxon>Pseudomonadota</taxon>
        <taxon>Gammaproteobacteria</taxon>
        <taxon>Pseudomonadales</taxon>
        <taxon>Pseudomonadaceae</taxon>
        <taxon>Pseudomonas</taxon>
    </lineage>
</organism>
<accession>A0AB39I6E7</accession>
<feature type="domain" description="DUF4123" evidence="1">
    <location>
        <begin position="18"/>
        <end position="137"/>
    </location>
</feature>
<evidence type="ECO:0000259" key="1">
    <source>
        <dbReference type="Pfam" id="PF13503"/>
    </source>
</evidence>
<dbReference type="AlphaFoldDB" id="A0AB39I6E7"/>
<dbReference type="EMBL" id="CP162607">
    <property type="protein sequence ID" value="XDK39018.1"/>
    <property type="molecule type" value="Genomic_DNA"/>
</dbReference>
<evidence type="ECO:0000313" key="2">
    <source>
        <dbReference type="EMBL" id="XDK39018.1"/>
    </source>
</evidence>